<keyword evidence="1" id="KW-1133">Transmembrane helix</keyword>
<dbReference type="Proteomes" id="UP000182870">
    <property type="component" value="Unassembled WGS sequence"/>
</dbReference>
<accession>A0A1H0YH79</accession>
<evidence type="ECO:0000313" key="3">
    <source>
        <dbReference type="Proteomes" id="UP000182870"/>
    </source>
</evidence>
<proteinExistence type="predicted"/>
<feature type="transmembrane region" description="Helical" evidence="1">
    <location>
        <begin position="33"/>
        <end position="54"/>
    </location>
</feature>
<organism evidence="2 3">
    <name type="scientific">Streptococcus equinus</name>
    <name type="common">Streptococcus bovis</name>
    <dbReference type="NCBI Taxonomy" id="1335"/>
    <lineage>
        <taxon>Bacteria</taxon>
        <taxon>Bacillati</taxon>
        <taxon>Bacillota</taxon>
        <taxon>Bacilli</taxon>
        <taxon>Lactobacillales</taxon>
        <taxon>Streptococcaceae</taxon>
        <taxon>Streptococcus</taxon>
    </lineage>
</organism>
<dbReference type="AlphaFoldDB" id="A0A1H0YH79"/>
<protein>
    <submittedName>
        <fullName evidence="2">Uncharacterized protein</fullName>
    </submittedName>
</protein>
<name>A0A1H0YH79_STREI</name>
<dbReference type="OrthoDB" id="9944839at2"/>
<reference evidence="2 3" key="1">
    <citation type="submission" date="2016-10" db="EMBL/GenBank/DDBJ databases">
        <authorList>
            <person name="de Groot N.N."/>
        </authorList>
    </citation>
    <scope>NUCLEOTIDE SEQUENCE [LARGE SCALE GENOMIC DNA]</scope>
    <source>
        <strain evidence="2 3">Sb05</strain>
    </source>
</reference>
<evidence type="ECO:0000256" key="1">
    <source>
        <dbReference type="SAM" id="Phobius"/>
    </source>
</evidence>
<keyword evidence="1" id="KW-0472">Membrane</keyword>
<feature type="transmembrane region" description="Helical" evidence="1">
    <location>
        <begin position="7"/>
        <end position="27"/>
    </location>
</feature>
<keyword evidence="1" id="KW-0812">Transmembrane</keyword>
<dbReference type="EMBL" id="FNKE01000001">
    <property type="protein sequence ID" value="SDQ14403.1"/>
    <property type="molecule type" value="Genomic_DNA"/>
</dbReference>
<gene>
    <name evidence="2" type="ORF">SAMN05216392_0649</name>
</gene>
<evidence type="ECO:0000313" key="2">
    <source>
        <dbReference type="EMBL" id="SDQ14403.1"/>
    </source>
</evidence>
<sequence length="62" mass="7541">MQQKKKTFPIMSLVYLVIYLVAVFYNIEHHQKVFVYLWSALFLGNLAYIIYSLIKMFRKTNY</sequence>
<dbReference type="RefSeq" id="WP_074560296.1">
    <property type="nucleotide sequence ID" value="NZ_FNKE01000001.1"/>
</dbReference>